<reference evidence="3" key="1">
    <citation type="submission" date="2021-01" db="EMBL/GenBank/DDBJ databases">
        <authorList>
            <person name="Kaushik A."/>
        </authorList>
    </citation>
    <scope>NUCLEOTIDE SEQUENCE</scope>
    <source>
        <strain evidence="3">AG6-10EEA</strain>
    </source>
</reference>
<evidence type="ECO:0000256" key="1">
    <source>
        <dbReference type="SAM" id="MobiDB-lite"/>
    </source>
</evidence>
<keyword evidence="2" id="KW-0472">Membrane</keyword>
<evidence type="ECO:0000313" key="3">
    <source>
        <dbReference type="EMBL" id="CAE6463475.1"/>
    </source>
</evidence>
<protein>
    <submittedName>
        <fullName evidence="3">Uncharacterized protein</fullName>
    </submittedName>
</protein>
<organism evidence="3 4">
    <name type="scientific">Rhizoctonia solani</name>
    <dbReference type="NCBI Taxonomy" id="456999"/>
    <lineage>
        <taxon>Eukaryota</taxon>
        <taxon>Fungi</taxon>
        <taxon>Dikarya</taxon>
        <taxon>Basidiomycota</taxon>
        <taxon>Agaricomycotina</taxon>
        <taxon>Agaricomycetes</taxon>
        <taxon>Cantharellales</taxon>
        <taxon>Ceratobasidiaceae</taxon>
        <taxon>Rhizoctonia</taxon>
    </lineage>
</organism>
<accession>A0A8H3BSP3</accession>
<keyword evidence="2" id="KW-0812">Transmembrane</keyword>
<gene>
    <name evidence="3" type="ORF">RDB_LOCUS64483</name>
</gene>
<dbReference type="Proteomes" id="UP000663853">
    <property type="component" value="Unassembled WGS sequence"/>
</dbReference>
<feature type="compositionally biased region" description="Polar residues" evidence="1">
    <location>
        <begin position="20"/>
        <end position="32"/>
    </location>
</feature>
<proteinExistence type="predicted"/>
<name>A0A8H3BSP3_9AGAM</name>
<dbReference type="EMBL" id="CAJMXA010001560">
    <property type="protein sequence ID" value="CAE6463475.1"/>
    <property type="molecule type" value="Genomic_DNA"/>
</dbReference>
<keyword evidence="2" id="KW-1133">Transmembrane helix</keyword>
<sequence>MDTSNDTFDARNRVLASVTPRATNNQHSSNEDTGPLLKAPARPHLGESPTMHDLTGANIMLQVNDVIIKTHEERVSKFAHLNRLVERAREVDPQKDTLTIIVKGDGGLASELLDTFELLRTFSIDKSNNFDPKILVSAARTSAAYENPSLHEFCINKLEGMPRSSMEQVQIARAVGLKSWEERAHKELSEQGKPITKEEALVLGIDTYWQIANMRERQQTENFKKRVKIYVSMILCSCAAVICILWLLYTATTELERLRFRLSSRYCSRHPQP</sequence>
<evidence type="ECO:0000256" key="2">
    <source>
        <dbReference type="SAM" id="Phobius"/>
    </source>
</evidence>
<comment type="caution">
    <text evidence="3">The sequence shown here is derived from an EMBL/GenBank/DDBJ whole genome shotgun (WGS) entry which is preliminary data.</text>
</comment>
<feature type="transmembrane region" description="Helical" evidence="2">
    <location>
        <begin position="227"/>
        <end position="249"/>
    </location>
</feature>
<evidence type="ECO:0000313" key="4">
    <source>
        <dbReference type="Proteomes" id="UP000663853"/>
    </source>
</evidence>
<dbReference type="AlphaFoldDB" id="A0A8H3BSP3"/>
<feature type="region of interest" description="Disordered" evidence="1">
    <location>
        <begin position="16"/>
        <end position="51"/>
    </location>
</feature>